<sequence>MTAVALSLLIDNSSDYSNITCTAPISYLLREDFILSDEWNTTHITVEDALSHWTGYPRHDLVVRGLTRDSVRNLRNLPMSAEPRARYQYCKKMYGAVGYLIETLTGCDGSGLPFADEYYYYNTMGGYVSIMLMAPSKQFGIMAFQSIGSPATQLVAYKALHDHFVMPEA</sequence>
<accession>A0A4Q4SWD1</accession>
<dbReference type="EMBL" id="QJNU01000754">
    <property type="protein sequence ID" value="RYO87225.1"/>
    <property type="molecule type" value="Genomic_DNA"/>
</dbReference>
<dbReference type="STRING" id="155417.A0A4Q4SWD1"/>
<dbReference type="Gene3D" id="3.40.710.10">
    <property type="entry name" value="DD-peptidase/beta-lactamase superfamily"/>
    <property type="match status" value="1"/>
</dbReference>
<protein>
    <submittedName>
        <fullName evidence="1">Uncharacterized protein</fullName>
    </submittedName>
</protein>
<reference evidence="1 2" key="1">
    <citation type="submission" date="2018-06" db="EMBL/GenBank/DDBJ databases">
        <title>Complete Genomes of Monosporascus.</title>
        <authorList>
            <person name="Robinson A.J."/>
            <person name="Natvig D.O."/>
        </authorList>
    </citation>
    <scope>NUCLEOTIDE SEQUENCE [LARGE SCALE GENOMIC DNA]</scope>
    <source>
        <strain evidence="1 2">CBS 110550</strain>
    </source>
</reference>
<dbReference type="SUPFAM" id="SSF56601">
    <property type="entry name" value="beta-lactamase/transpeptidase-like"/>
    <property type="match status" value="1"/>
</dbReference>
<evidence type="ECO:0000313" key="2">
    <source>
        <dbReference type="Proteomes" id="UP000293360"/>
    </source>
</evidence>
<name>A0A4Q4SWD1_9PEZI</name>
<keyword evidence="2" id="KW-1185">Reference proteome</keyword>
<dbReference type="Proteomes" id="UP000293360">
    <property type="component" value="Unassembled WGS sequence"/>
</dbReference>
<dbReference type="AlphaFoldDB" id="A0A4Q4SWD1"/>
<gene>
    <name evidence="1" type="ORF">DL764_008891</name>
</gene>
<proteinExistence type="predicted"/>
<dbReference type="OrthoDB" id="5946976at2759"/>
<evidence type="ECO:0000313" key="1">
    <source>
        <dbReference type="EMBL" id="RYO87225.1"/>
    </source>
</evidence>
<organism evidence="1 2">
    <name type="scientific">Monosporascus ibericus</name>
    <dbReference type="NCBI Taxonomy" id="155417"/>
    <lineage>
        <taxon>Eukaryota</taxon>
        <taxon>Fungi</taxon>
        <taxon>Dikarya</taxon>
        <taxon>Ascomycota</taxon>
        <taxon>Pezizomycotina</taxon>
        <taxon>Sordariomycetes</taxon>
        <taxon>Xylariomycetidae</taxon>
        <taxon>Xylariales</taxon>
        <taxon>Xylariales incertae sedis</taxon>
        <taxon>Monosporascus</taxon>
    </lineage>
</organism>
<comment type="caution">
    <text evidence="1">The sequence shown here is derived from an EMBL/GenBank/DDBJ whole genome shotgun (WGS) entry which is preliminary data.</text>
</comment>
<dbReference type="InterPro" id="IPR012338">
    <property type="entry name" value="Beta-lactam/transpept-like"/>
</dbReference>